<dbReference type="RefSeq" id="WP_127745766.1">
    <property type="nucleotide sequence ID" value="NZ_SACN01000003.1"/>
</dbReference>
<accession>A0A437LYK1</accession>
<dbReference type="Proteomes" id="UP000282971">
    <property type="component" value="Unassembled WGS sequence"/>
</dbReference>
<evidence type="ECO:0000256" key="1">
    <source>
        <dbReference type="ARBA" id="ARBA00005272"/>
    </source>
</evidence>
<keyword evidence="11" id="KW-1185">Reference proteome</keyword>
<evidence type="ECO:0000259" key="9">
    <source>
        <dbReference type="Pfam" id="PF07992"/>
    </source>
</evidence>
<dbReference type="GO" id="GO:0050136">
    <property type="term" value="F:NADH dehydrogenase (quinone) (non-electrogenic) activity"/>
    <property type="evidence" value="ECO:0007669"/>
    <property type="project" value="UniProtKB-EC"/>
</dbReference>
<reference evidence="10 11" key="1">
    <citation type="submission" date="2019-01" db="EMBL/GenBank/DDBJ databases">
        <authorList>
            <person name="Chen W.-M."/>
        </authorList>
    </citation>
    <scope>NUCLEOTIDE SEQUENCE [LARGE SCALE GENOMIC DNA]</scope>
    <source>
        <strain evidence="10 11">CCP-7</strain>
    </source>
</reference>
<dbReference type="PANTHER" id="PTHR43706">
    <property type="entry name" value="NADH DEHYDROGENASE"/>
    <property type="match status" value="1"/>
</dbReference>
<dbReference type="EC" id="1.6.5.9" evidence="2"/>
<dbReference type="InterPro" id="IPR023753">
    <property type="entry name" value="FAD/NAD-binding_dom"/>
</dbReference>
<keyword evidence="3" id="KW-0285">Flavoprotein</keyword>
<keyword evidence="4" id="KW-0274">FAD</keyword>
<dbReference type="Pfam" id="PF07992">
    <property type="entry name" value="Pyr_redox_2"/>
    <property type="match status" value="1"/>
</dbReference>
<keyword evidence="8" id="KW-0812">Transmembrane</keyword>
<dbReference type="InterPro" id="IPR036188">
    <property type="entry name" value="FAD/NAD-bd_sf"/>
</dbReference>
<comment type="similarity">
    <text evidence="1">Belongs to the NADH dehydrogenase family.</text>
</comment>
<evidence type="ECO:0000256" key="2">
    <source>
        <dbReference type="ARBA" id="ARBA00012637"/>
    </source>
</evidence>
<feature type="transmembrane region" description="Helical" evidence="8">
    <location>
        <begin position="374"/>
        <end position="390"/>
    </location>
</feature>
<keyword evidence="8" id="KW-1133">Transmembrane helix</keyword>
<evidence type="ECO:0000256" key="4">
    <source>
        <dbReference type="ARBA" id="ARBA00022827"/>
    </source>
</evidence>
<dbReference type="PRINTS" id="PR00368">
    <property type="entry name" value="FADPNR"/>
</dbReference>
<keyword evidence="6" id="KW-0520">NAD</keyword>
<gene>
    <name evidence="10" type="ORF">EOD43_19865</name>
</gene>
<evidence type="ECO:0000256" key="8">
    <source>
        <dbReference type="SAM" id="Phobius"/>
    </source>
</evidence>
<evidence type="ECO:0000256" key="3">
    <source>
        <dbReference type="ARBA" id="ARBA00022630"/>
    </source>
</evidence>
<name>A0A437LYK1_9SPHN</name>
<feature type="domain" description="FAD/NAD(P)-binding" evidence="9">
    <location>
        <begin position="13"/>
        <end position="329"/>
    </location>
</feature>
<comment type="catalytic activity">
    <reaction evidence="7">
        <text>a quinone + NADH + H(+) = a quinol + NAD(+)</text>
        <dbReference type="Rhea" id="RHEA:46160"/>
        <dbReference type="ChEBI" id="CHEBI:15378"/>
        <dbReference type="ChEBI" id="CHEBI:24646"/>
        <dbReference type="ChEBI" id="CHEBI:57540"/>
        <dbReference type="ChEBI" id="CHEBI:57945"/>
        <dbReference type="ChEBI" id="CHEBI:132124"/>
        <dbReference type="EC" id="1.6.5.9"/>
    </reaction>
</comment>
<dbReference type="SUPFAM" id="SSF51905">
    <property type="entry name" value="FAD/NAD(P)-binding domain"/>
    <property type="match status" value="2"/>
</dbReference>
<keyword evidence="5" id="KW-0560">Oxidoreductase</keyword>
<sequence>MSQAHQGGDGRRRVVIVGGGFGGLACARALAGADVDVTLIDKRNHHLFQPLLYQVATAALSPADIAVPLRGVLAKAKNVRVLLGEVCGIDPDRRQVSLTDGTTVPYEQLVLATGSAYNYFAHPEWAQQAPAPKSIADARHIRASLLKAFEDAERADDAAHREALLTFVVVGGGPTGVEMAGTIAELARHTLKGNFRNIDPACAKIILVEAGPRILSAFPEELSTYAVDALRRMGVDVRLGCAVEGLDDHGLDTKAGRINARTIIWGAGIKAAQGAAWLGGTHDRNGRIPVADNMAVVGHERIFAIGDVALLEQDGAALPALAQVAQQQGTHLGRELRVLAIPRPFRYRSRGDTAVIGRHSAVYSLGKYQLKGRFAWFLWGLAHVYLLIGFDRRALVMFQWIWRYLTFERGARLID</sequence>
<protein>
    <recommendedName>
        <fullName evidence="2">NADH:ubiquinone reductase (non-electrogenic)</fullName>
        <ecNumber evidence="2">1.6.5.9</ecNumber>
    </recommendedName>
</protein>
<evidence type="ECO:0000313" key="11">
    <source>
        <dbReference type="Proteomes" id="UP000282971"/>
    </source>
</evidence>
<evidence type="ECO:0000256" key="7">
    <source>
        <dbReference type="ARBA" id="ARBA00047599"/>
    </source>
</evidence>
<organism evidence="10 11">
    <name type="scientific">Sphingomonas crocodyli</name>
    <dbReference type="NCBI Taxonomy" id="1979270"/>
    <lineage>
        <taxon>Bacteria</taxon>
        <taxon>Pseudomonadati</taxon>
        <taxon>Pseudomonadota</taxon>
        <taxon>Alphaproteobacteria</taxon>
        <taxon>Sphingomonadales</taxon>
        <taxon>Sphingomonadaceae</taxon>
        <taxon>Sphingomonas</taxon>
    </lineage>
</organism>
<proteinExistence type="inferred from homology"/>
<comment type="caution">
    <text evidence="10">The sequence shown here is derived from an EMBL/GenBank/DDBJ whole genome shotgun (WGS) entry which is preliminary data.</text>
</comment>
<keyword evidence="8" id="KW-0472">Membrane</keyword>
<dbReference type="AlphaFoldDB" id="A0A437LYK1"/>
<dbReference type="EMBL" id="SACN01000003">
    <property type="protein sequence ID" value="RVT90508.1"/>
    <property type="molecule type" value="Genomic_DNA"/>
</dbReference>
<dbReference type="Gene3D" id="3.50.50.100">
    <property type="match status" value="1"/>
</dbReference>
<evidence type="ECO:0000256" key="6">
    <source>
        <dbReference type="ARBA" id="ARBA00023027"/>
    </source>
</evidence>
<evidence type="ECO:0000256" key="5">
    <source>
        <dbReference type="ARBA" id="ARBA00023002"/>
    </source>
</evidence>
<dbReference type="InterPro" id="IPR045024">
    <property type="entry name" value="NDH-2"/>
</dbReference>
<dbReference type="PANTHER" id="PTHR43706:SF47">
    <property type="entry name" value="EXTERNAL NADH-UBIQUINONE OXIDOREDUCTASE 1, MITOCHONDRIAL-RELATED"/>
    <property type="match status" value="1"/>
</dbReference>
<dbReference type="OrthoDB" id="9781621at2"/>
<evidence type="ECO:0000313" key="10">
    <source>
        <dbReference type="EMBL" id="RVT90508.1"/>
    </source>
</evidence>
<dbReference type="PRINTS" id="PR00411">
    <property type="entry name" value="PNDRDTASEI"/>
</dbReference>